<comment type="cofactor">
    <cofactor evidence="10">
        <name>Mg(2+)</name>
        <dbReference type="ChEBI" id="CHEBI:18420"/>
    </cofactor>
</comment>
<evidence type="ECO:0000313" key="12">
    <source>
        <dbReference type="EMBL" id="KXS30364.1"/>
    </source>
</evidence>
<dbReference type="GO" id="GO:0006633">
    <property type="term" value="P:fatty acid biosynthetic process"/>
    <property type="evidence" value="ECO:0007669"/>
    <property type="project" value="UniProtKB-UniRule"/>
</dbReference>
<dbReference type="HAMAP" id="MF_00101">
    <property type="entry name" value="AcpS"/>
    <property type="match status" value="1"/>
</dbReference>
<evidence type="ECO:0000256" key="3">
    <source>
        <dbReference type="ARBA" id="ARBA00022723"/>
    </source>
</evidence>
<dbReference type="InterPro" id="IPR008278">
    <property type="entry name" value="4-PPantetheinyl_Trfase_dom"/>
</dbReference>
<comment type="subcellular location">
    <subcellularLocation>
        <location evidence="10">Cytoplasm</location>
    </subcellularLocation>
</comment>
<evidence type="ECO:0000256" key="9">
    <source>
        <dbReference type="ARBA" id="ARBA00054726"/>
    </source>
</evidence>
<dbReference type="FunFam" id="3.90.470.20:FF:000001">
    <property type="entry name" value="Holo-[acyl-carrier-protein] synthase"/>
    <property type="match status" value="1"/>
</dbReference>
<sequence length="126" mass="13743">MIHGIGTDIVEYARIEAVWTRYGERFARRVLSDSELSGFKSGPHAARFLAKRFAAKEAFSKAVGSGLREPVSLSRISITHDGLGKPVLQFDAVLRAHLAQLGISGHHLSLSDERAMIIAFVVLETG</sequence>
<name>A0A139BMZ2_9PROT</name>
<dbReference type="Proteomes" id="UP000070578">
    <property type="component" value="Unassembled WGS sequence"/>
</dbReference>
<dbReference type="InterPro" id="IPR037143">
    <property type="entry name" value="4-PPantetheinyl_Trfase_dom_sf"/>
</dbReference>
<evidence type="ECO:0000256" key="10">
    <source>
        <dbReference type="HAMAP-Rule" id="MF_00101"/>
    </source>
</evidence>
<dbReference type="GO" id="GO:0008897">
    <property type="term" value="F:holo-[acyl-carrier-protein] synthase activity"/>
    <property type="evidence" value="ECO:0007669"/>
    <property type="project" value="UniProtKB-UniRule"/>
</dbReference>
<feature type="domain" description="4'-phosphopantetheinyl transferase" evidence="11">
    <location>
        <begin position="4"/>
        <end position="90"/>
    </location>
</feature>
<gene>
    <name evidence="10" type="primary">acpS</name>
    <name evidence="12" type="ORF">AWT59_3511</name>
</gene>
<keyword evidence="1 10" id="KW-0444">Lipid biosynthesis</keyword>
<comment type="function">
    <text evidence="9">Transfers the 4'-phosphopantetheine moiety from coenzyme A to the 'Ser-36' of acyl-carrier-protein.</text>
</comment>
<dbReference type="Gene3D" id="3.90.470.20">
    <property type="entry name" value="4'-phosphopantetheinyl transferase domain"/>
    <property type="match status" value="1"/>
</dbReference>
<feature type="binding site" evidence="10">
    <location>
        <position position="57"/>
    </location>
    <ligand>
        <name>Mg(2+)</name>
        <dbReference type="ChEBI" id="CHEBI:18420"/>
    </ligand>
</feature>
<evidence type="ECO:0000256" key="5">
    <source>
        <dbReference type="ARBA" id="ARBA00022842"/>
    </source>
</evidence>
<dbReference type="GO" id="GO:0000287">
    <property type="term" value="F:magnesium ion binding"/>
    <property type="evidence" value="ECO:0007669"/>
    <property type="project" value="UniProtKB-UniRule"/>
</dbReference>
<keyword evidence="3 10" id="KW-0479">Metal-binding</keyword>
<feature type="binding site" evidence="10">
    <location>
        <position position="8"/>
    </location>
    <ligand>
        <name>Mg(2+)</name>
        <dbReference type="ChEBI" id="CHEBI:18420"/>
    </ligand>
</feature>
<proteinExistence type="inferred from homology"/>
<dbReference type="EMBL" id="LSLI01000308">
    <property type="protein sequence ID" value="KXS30364.1"/>
    <property type="molecule type" value="Genomic_DNA"/>
</dbReference>
<comment type="similarity">
    <text evidence="10">Belongs to the P-Pant transferase superfamily. AcpS family.</text>
</comment>
<dbReference type="Pfam" id="PF01648">
    <property type="entry name" value="ACPS"/>
    <property type="match status" value="1"/>
</dbReference>
<dbReference type="InterPro" id="IPR002582">
    <property type="entry name" value="ACPS"/>
</dbReference>
<reference evidence="12 13" key="2">
    <citation type="submission" date="2016-03" db="EMBL/GenBank/DDBJ databases">
        <title>New uncultured bacterium of the family Gallionellaceae from acid mine drainage: description and reconstruction of genome based on metagenomic analysis of microbial community.</title>
        <authorList>
            <person name="Kadnikov V."/>
            <person name="Ivasenko D."/>
            <person name="Beletsky A."/>
            <person name="Mardanov A."/>
            <person name="Danilova E."/>
            <person name="Pimenov N."/>
            <person name="Karnachuk O."/>
            <person name="Ravin N."/>
        </authorList>
    </citation>
    <scope>NUCLEOTIDE SEQUENCE [LARGE SCALE GENOMIC DNA]</scope>
    <source>
        <strain evidence="12">ShG14-8</strain>
    </source>
</reference>
<dbReference type="EC" id="2.7.8.7" evidence="10"/>
<comment type="catalytic activity">
    <reaction evidence="8 10">
        <text>apo-[ACP] + CoA = holo-[ACP] + adenosine 3',5'-bisphosphate + H(+)</text>
        <dbReference type="Rhea" id="RHEA:12068"/>
        <dbReference type="Rhea" id="RHEA-COMP:9685"/>
        <dbReference type="Rhea" id="RHEA-COMP:9690"/>
        <dbReference type="ChEBI" id="CHEBI:15378"/>
        <dbReference type="ChEBI" id="CHEBI:29999"/>
        <dbReference type="ChEBI" id="CHEBI:57287"/>
        <dbReference type="ChEBI" id="CHEBI:58343"/>
        <dbReference type="ChEBI" id="CHEBI:64479"/>
        <dbReference type="EC" id="2.7.8.7"/>
    </reaction>
</comment>
<keyword evidence="7 10" id="KW-0275">Fatty acid biosynthesis</keyword>
<comment type="function">
    <text evidence="10">Transfers the 4'-phosphopantetheine moiety from coenzyme A to a Ser of acyl-carrier-protein.</text>
</comment>
<keyword evidence="10" id="KW-0963">Cytoplasm</keyword>
<keyword evidence="4 10" id="KW-0276">Fatty acid metabolism</keyword>
<evidence type="ECO:0000256" key="8">
    <source>
        <dbReference type="ARBA" id="ARBA00050875"/>
    </source>
</evidence>
<dbReference type="NCBIfam" id="TIGR00516">
    <property type="entry name" value="acpS"/>
    <property type="match status" value="1"/>
</dbReference>
<dbReference type="GO" id="GO:0005737">
    <property type="term" value="C:cytoplasm"/>
    <property type="evidence" value="ECO:0007669"/>
    <property type="project" value="UniProtKB-SubCell"/>
</dbReference>
<evidence type="ECO:0000313" key="13">
    <source>
        <dbReference type="Proteomes" id="UP000070578"/>
    </source>
</evidence>
<evidence type="ECO:0000256" key="6">
    <source>
        <dbReference type="ARBA" id="ARBA00023098"/>
    </source>
</evidence>
<organism evidence="12 13">
    <name type="scientific">Candidatus Gallionella acididurans</name>
    <dbReference type="NCBI Taxonomy" id="1796491"/>
    <lineage>
        <taxon>Bacteria</taxon>
        <taxon>Pseudomonadati</taxon>
        <taxon>Pseudomonadota</taxon>
        <taxon>Betaproteobacteria</taxon>
        <taxon>Nitrosomonadales</taxon>
        <taxon>Gallionellaceae</taxon>
        <taxon>Gallionella</taxon>
    </lineage>
</organism>
<dbReference type="SUPFAM" id="SSF56214">
    <property type="entry name" value="4'-phosphopantetheinyl transferase"/>
    <property type="match status" value="1"/>
</dbReference>
<evidence type="ECO:0000259" key="11">
    <source>
        <dbReference type="Pfam" id="PF01648"/>
    </source>
</evidence>
<dbReference type="InterPro" id="IPR004568">
    <property type="entry name" value="Ppantetheine-prot_Trfase_dom"/>
</dbReference>
<evidence type="ECO:0000256" key="4">
    <source>
        <dbReference type="ARBA" id="ARBA00022832"/>
    </source>
</evidence>
<evidence type="ECO:0000256" key="7">
    <source>
        <dbReference type="ARBA" id="ARBA00023160"/>
    </source>
</evidence>
<dbReference type="AlphaFoldDB" id="A0A139BMZ2"/>
<reference evidence="12 13" key="1">
    <citation type="submission" date="2016-02" db="EMBL/GenBank/DDBJ databases">
        <authorList>
            <person name="Wen L."/>
            <person name="He K."/>
            <person name="Yang H."/>
        </authorList>
    </citation>
    <scope>NUCLEOTIDE SEQUENCE [LARGE SCALE GENOMIC DNA]</scope>
    <source>
        <strain evidence="12">ShG14-8</strain>
    </source>
</reference>
<keyword evidence="6 10" id="KW-0443">Lipid metabolism</keyword>
<keyword evidence="5 10" id="KW-0460">Magnesium</keyword>
<dbReference type="PATRIC" id="fig|1796491.3.peg.3856"/>
<evidence type="ECO:0000256" key="1">
    <source>
        <dbReference type="ARBA" id="ARBA00022516"/>
    </source>
</evidence>
<comment type="caution">
    <text evidence="12">The sequence shown here is derived from an EMBL/GenBank/DDBJ whole genome shotgun (WGS) entry which is preliminary data.</text>
</comment>
<accession>A0A139BMZ2</accession>
<keyword evidence="2 10" id="KW-0808">Transferase</keyword>
<dbReference type="NCBIfam" id="TIGR00556">
    <property type="entry name" value="pantethn_trn"/>
    <property type="match status" value="1"/>
</dbReference>
<protein>
    <recommendedName>
        <fullName evidence="10">Holo-[acyl-carrier-protein] synthase</fullName>
        <shortName evidence="10">Holo-ACP synthase</shortName>
        <ecNumber evidence="10">2.7.8.7</ecNumber>
    </recommendedName>
    <alternativeName>
        <fullName evidence="10">4'-phosphopantetheinyl transferase AcpS</fullName>
    </alternativeName>
</protein>
<evidence type="ECO:0000256" key="2">
    <source>
        <dbReference type="ARBA" id="ARBA00022679"/>
    </source>
</evidence>